<reference evidence="10" key="1">
    <citation type="journal article" date="2019" name="Int. J. Syst. Evol. Microbiol.">
        <title>The Global Catalogue of Microorganisms (GCM) 10K type strain sequencing project: providing services to taxonomists for standard genome sequencing and annotation.</title>
        <authorList>
            <consortium name="The Broad Institute Genomics Platform"/>
            <consortium name="The Broad Institute Genome Sequencing Center for Infectious Disease"/>
            <person name="Wu L."/>
            <person name="Ma J."/>
        </authorList>
    </citation>
    <scope>NUCLEOTIDE SEQUENCE [LARGE SCALE GENOMIC DNA]</scope>
    <source>
        <strain evidence="10">JCM 17125</strain>
    </source>
</reference>
<comment type="similarity">
    <text evidence="2">Belongs to the bacterial sugar transferase family.</text>
</comment>
<feature type="transmembrane region" description="Helical" evidence="7">
    <location>
        <begin position="114"/>
        <end position="134"/>
    </location>
</feature>
<evidence type="ECO:0000313" key="10">
    <source>
        <dbReference type="Proteomes" id="UP001501468"/>
    </source>
</evidence>
<evidence type="ECO:0000256" key="5">
    <source>
        <dbReference type="ARBA" id="ARBA00022989"/>
    </source>
</evidence>
<dbReference type="Pfam" id="PF13727">
    <property type="entry name" value="CoA_binding_3"/>
    <property type="match status" value="1"/>
</dbReference>
<evidence type="ECO:0000256" key="3">
    <source>
        <dbReference type="ARBA" id="ARBA00022679"/>
    </source>
</evidence>
<comment type="caution">
    <text evidence="9">The sequence shown here is derived from an EMBL/GenBank/DDBJ whole genome shotgun (WGS) entry which is preliminary data.</text>
</comment>
<dbReference type="InterPro" id="IPR003362">
    <property type="entry name" value="Bact_transf"/>
</dbReference>
<gene>
    <name evidence="9" type="ORF">GCM10022399_32810</name>
</gene>
<name>A0ABP7E3B3_9MICO</name>
<dbReference type="InterPro" id="IPR017475">
    <property type="entry name" value="EPS_sugar_tfrase"/>
</dbReference>
<dbReference type="PANTHER" id="PTHR30576">
    <property type="entry name" value="COLANIC BIOSYNTHESIS UDP-GLUCOSE LIPID CARRIER TRANSFERASE"/>
    <property type="match status" value="1"/>
</dbReference>
<dbReference type="GO" id="GO:0016740">
    <property type="term" value="F:transferase activity"/>
    <property type="evidence" value="ECO:0007669"/>
    <property type="project" value="UniProtKB-KW"/>
</dbReference>
<dbReference type="NCBIfam" id="TIGR03025">
    <property type="entry name" value="EPS_sugtrans"/>
    <property type="match status" value="1"/>
</dbReference>
<organism evidence="9 10">
    <name type="scientific">Terrabacter ginsenosidimutans</name>
    <dbReference type="NCBI Taxonomy" id="490575"/>
    <lineage>
        <taxon>Bacteria</taxon>
        <taxon>Bacillati</taxon>
        <taxon>Actinomycetota</taxon>
        <taxon>Actinomycetes</taxon>
        <taxon>Micrococcales</taxon>
        <taxon>Intrasporangiaceae</taxon>
        <taxon>Terrabacter</taxon>
    </lineage>
</organism>
<keyword evidence="5 7" id="KW-1133">Transmembrane helix</keyword>
<dbReference type="EMBL" id="BAABDC010000005">
    <property type="protein sequence ID" value="GAA3713530.1"/>
    <property type="molecule type" value="Genomic_DNA"/>
</dbReference>
<evidence type="ECO:0000256" key="7">
    <source>
        <dbReference type="SAM" id="Phobius"/>
    </source>
</evidence>
<dbReference type="PANTHER" id="PTHR30576:SF10">
    <property type="entry name" value="SLL5057 PROTEIN"/>
    <property type="match status" value="1"/>
</dbReference>
<evidence type="ECO:0000256" key="4">
    <source>
        <dbReference type="ARBA" id="ARBA00022692"/>
    </source>
</evidence>
<sequence length="478" mass="52084">MTQPLSERGRGQRLLQLGIAGGDLVIISAATALAAVGRTRLEIFEFSNDVNQVAQSVGLWIVVAWMLANLALGTYTSSHLGVGTIEYARVCSAAGLTAGAIGILSYLTKFDLSRGFFVLIFAIGLPTVLLWRWYARRLVHHAHLGGHLLTRVLISGSVSHVDDVAAVLEREQWLGYRIVGALVPSSQPARTTPKGVPVVGTTAETASSVLAEKADMVVFTEGAFPSATDFRRIAWDLEGHQVQMAVVPSLSDISSGRMAMRPVGGLPLVHVEQPQSLGASRGLKRAFDFVGATLLLLLAAPVMIVFAIATKLQDGGPVLFRQTRVGREGELFECLKFRSMVVDAEAKLSSITHLNQNADGVLFKAQRDPRITKVGAFMRRYSIDELPQLINVVNGDMSLVGPRPALPAEVRRYVPDVQRRLHVRPGMTGLWQVSGRSDLSWDDTVRLDLYYVDNWSIVQDLSIMAKTIHAVFRPNGAY</sequence>
<proteinExistence type="inferred from homology"/>
<evidence type="ECO:0000256" key="6">
    <source>
        <dbReference type="ARBA" id="ARBA00023136"/>
    </source>
</evidence>
<evidence type="ECO:0000259" key="8">
    <source>
        <dbReference type="Pfam" id="PF02397"/>
    </source>
</evidence>
<comment type="subcellular location">
    <subcellularLocation>
        <location evidence="1">Membrane</location>
        <topology evidence="1">Multi-pass membrane protein</topology>
    </subcellularLocation>
</comment>
<evidence type="ECO:0000256" key="2">
    <source>
        <dbReference type="ARBA" id="ARBA00006464"/>
    </source>
</evidence>
<dbReference type="Proteomes" id="UP001501468">
    <property type="component" value="Unassembled WGS sequence"/>
</dbReference>
<accession>A0ABP7E3B3</accession>
<keyword evidence="3 9" id="KW-0808">Transferase</keyword>
<keyword evidence="10" id="KW-1185">Reference proteome</keyword>
<feature type="transmembrane region" description="Helical" evidence="7">
    <location>
        <begin position="286"/>
        <end position="309"/>
    </location>
</feature>
<feature type="transmembrane region" description="Helical" evidence="7">
    <location>
        <begin position="87"/>
        <end position="108"/>
    </location>
</feature>
<keyword evidence="4 7" id="KW-0812">Transmembrane</keyword>
<dbReference type="Pfam" id="PF02397">
    <property type="entry name" value="Bac_transf"/>
    <property type="match status" value="1"/>
</dbReference>
<protein>
    <submittedName>
        <fullName evidence="9">Sugar transferase</fullName>
    </submittedName>
</protein>
<evidence type="ECO:0000313" key="9">
    <source>
        <dbReference type="EMBL" id="GAA3713530.1"/>
    </source>
</evidence>
<evidence type="ECO:0000256" key="1">
    <source>
        <dbReference type="ARBA" id="ARBA00004141"/>
    </source>
</evidence>
<feature type="domain" description="Bacterial sugar transferase" evidence="8">
    <location>
        <begin position="284"/>
        <end position="472"/>
    </location>
</feature>
<keyword evidence="6 7" id="KW-0472">Membrane</keyword>
<feature type="transmembrane region" description="Helical" evidence="7">
    <location>
        <begin position="57"/>
        <end position="75"/>
    </location>
</feature>
<dbReference type="Gene3D" id="3.40.50.720">
    <property type="entry name" value="NAD(P)-binding Rossmann-like Domain"/>
    <property type="match status" value="1"/>
</dbReference>
<feature type="transmembrane region" description="Helical" evidence="7">
    <location>
        <begin position="14"/>
        <end position="37"/>
    </location>
</feature>